<dbReference type="Pfam" id="PF00589">
    <property type="entry name" value="Phage_integrase"/>
    <property type="match status" value="1"/>
</dbReference>
<evidence type="ECO:0000256" key="9">
    <source>
        <dbReference type="PROSITE-ProRule" id="PRU01248"/>
    </source>
</evidence>
<organism evidence="12 13">
    <name type="scientific">Vibrio scophthalmi</name>
    <dbReference type="NCBI Taxonomy" id="45658"/>
    <lineage>
        <taxon>Bacteria</taxon>
        <taxon>Pseudomonadati</taxon>
        <taxon>Pseudomonadota</taxon>
        <taxon>Gammaproteobacteria</taxon>
        <taxon>Vibrionales</taxon>
        <taxon>Vibrionaceae</taxon>
        <taxon>Vibrio</taxon>
    </lineage>
</organism>
<dbReference type="Proteomes" id="UP000092528">
    <property type="component" value="Chromosome 2"/>
</dbReference>
<sequence>MKSQFLLSFKEHMRSRYYATKTIEAYAFWVARYIRFHEFEHPSKLGDEHIEAFLSDLAVKQRVAAKTQALALNSLLFLYREFLLISVDPNMKFAKSLKDIKLPVVLTKQEMRRFVEHIDPRHKLQCMLLYGSGLRLMECMRLRIQDIDFDYGALRIWHGKGGKNRTVTLAKELYPLLREQIALTQRFYDKDMQTKGYGGAWIPQARLPKYPQAQYEFRWHYLFPSTRLSVDKESDLMRRHHMAETVLQRSVKRSAVDAGIEKHVTCHTLRHSFATHLLEGGADIRTVQEQLGHSDVRTTQIYTHVIDRGANGVLSPLSSL</sequence>
<evidence type="ECO:0000259" key="10">
    <source>
        <dbReference type="PROSITE" id="PS51898"/>
    </source>
</evidence>
<feature type="domain" description="Tyr recombinase" evidence="10">
    <location>
        <begin position="101"/>
        <end position="315"/>
    </location>
</feature>
<dbReference type="InterPro" id="IPR010998">
    <property type="entry name" value="Integrase_recombinase_N"/>
</dbReference>
<keyword evidence="13" id="KW-1185">Reference proteome</keyword>
<dbReference type="InterPro" id="IPR013762">
    <property type="entry name" value="Integrase-like_cat_sf"/>
</dbReference>
<dbReference type="PROSITE" id="PS51898">
    <property type="entry name" value="TYR_RECOMBINASE"/>
    <property type="match status" value="1"/>
</dbReference>
<protein>
    <submittedName>
        <fullName evidence="12">Integrase/recombinase</fullName>
    </submittedName>
</protein>
<name>A0A1C7FGB5_9VIBR</name>
<keyword evidence="5 9" id="KW-0238">DNA-binding</keyword>
<evidence type="ECO:0000256" key="8">
    <source>
        <dbReference type="ARBA" id="ARBA00038613"/>
    </source>
</evidence>
<gene>
    <name evidence="12" type="ORF">VSVS05_03772</name>
</gene>
<evidence type="ECO:0000259" key="11">
    <source>
        <dbReference type="PROSITE" id="PS51900"/>
    </source>
</evidence>
<keyword evidence="4" id="KW-0229">DNA integration</keyword>
<dbReference type="SUPFAM" id="SSF56349">
    <property type="entry name" value="DNA breaking-rejoining enzymes"/>
    <property type="match status" value="1"/>
</dbReference>
<dbReference type="STRING" id="45658.VSVS12_04290"/>
<comment type="function">
    <text evidence="7">Site-specific tyrosine recombinase, which acts by catalyzing the cutting and rejoining of the recombining DNA molecules. The XerC-XerD complex is essential to convert dimers of the bacterial chromosome into monomers to permit their segregation at cell division. It also contributes to the segregational stability of plasmids.</text>
</comment>
<dbReference type="GO" id="GO:0005737">
    <property type="term" value="C:cytoplasm"/>
    <property type="evidence" value="ECO:0007669"/>
    <property type="project" value="UniProtKB-SubCell"/>
</dbReference>
<comment type="similarity">
    <text evidence="2">Belongs to the 'phage' integrase family.</text>
</comment>
<evidence type="ECO:0000256" key="1">
    <source>
        <dbReference type="ARBA" id="ARBA00004496"/>
    </source>
</evidence>
<dbReference type="PANTHER" id="PTHR30349">
    <property type="entry name" value="PHAGE INTEGRASE-RELATED"/>
    <property type="match status" value="1"/>
</dbReference>
<dbReference type="PATRIC" id="fig|45658.7.peg.3736"/>
<dbReference type="GO" id="GO:0003677">
    <property type="term" value="F:DNA binding"/>
    <property type="evidence" value="ECO:0007669"/>
    <property type="project" value="UniProtKB-UniRule"/>
</dbReference>
<evidence type="ECO:0000256" key="7">
    <source>
        <dbReference type="ARBA" id="ARBA00037721"/>
    </source>
</evidence>
<comment type="subunit">
    <text evidence="8">Forms a cyclic heterotetrameric complex composed of two molecules of XerC and two molecules of XerD.</text>
</comment>
<evidence type="ECO:0000256" key="5">
    <source>
        <dbReference type="ARBA" id="ARBA00023125"/>
    </source>
</evidence>
<evidence type="ECO:0000256" key="2">
    <source>
        <dbReference type="ARBA" id="ARBA00008857"/>
    </source>
</evidence>
<dbReference type="NCBIfam" id="TIGR02249">
    <property type="entry name" value="integrase_gron"/>
    <property type="match status" value="1"/>
</dbReference>
<dbReference type="InterPro" id="IPR002104">
    <property type="entry name" value="Integrase_catalytic"/>
</dbReference>
<dbReference type="InterPro" id="IPR050090">
    <property type="entry name" value="Tyrosine_recombinase_XerCD"/>
</dbReference>
<dbReference type="InterPro" id="IPR011946">
    <property type="entry name" value="Integrase_integron-type"/>
</dbReference>
<evidence type="ECO:0000256" key="6">
    <source>
        <dbReference type="ARBA" id="ARBA00023172"/>
    </source>
</evidence>
<feature type="domain" description="Core-binding (CB)" evidence="11">
    <location>
        <begin position="1"/>
        <end position="83"/>
    </location>
</feature>
<dbReference type="Pfam" id="PF13495">
    <property type="entry name" value="Phage_int_SAM_4"/>
    <property type="match status" value="1"/>
</dbReference>
<accession>A0A1C7FGB5</accession>
<keyword evidence="3" id="KW-0963">Cytoplasm</keyword>
<dbReference type="InterPro" id="IPR044068">
    <property type="entry name" value="CB"/>
</dbReference>
<dbReference type="EMBL" id="CP016415">
    <property type="protein sequence ID" value="ANU38808.1"/>
    <property type="molecule type" value="Genomic_DNA"/>
</dbReference>
<dbReference type="GeneID" id="96873980"/>
<comment type="subcellular location">
    <subcellularLocation>
        <location evidence="1">Cytoplasm</location>
    </subcellularLocation>
</comment>
<dbReference type="PANTHER" id="PTHR30349:SF64">
    <property type="entry name" value="PROPHAGE INTEGRASE INTD-RELATED"/>
    <property type="match status" value="1"/>
</dbReference>
<dbReference type="FunFam" id="1.10.443.10:FF:000007">
    <property type="entry name" value="Tyrosine recombinase XerC"/>
    <property type="match status" value="1"/>
</dbReference>
<dbReference type="PROSITE" id="PS51900">
    <property type="entry name" value="CB"/>
    <property type="match status" value="1"/>
</dbReference>
<dbReference type="Gene3D" id="1.10.443.10">
    <property type="entry name" value="Intergrase catalytic core"/>
    <property type="match status" value="1"/>
</dbReference>
<dbReference type="GO" id="GO:0006310">
    <property type="term" value="P:DNA recombination"/>
    <property type="evidence" value="ECO:0007669"/>
    <property type="project" value="UniProtKB-KW"/>
</dbReference>
<dbReference type="GO" id="GO:0015074">
    <property type="term" value="P:DNA integration"/>
    <property type="evidence" value="ECO:0007669"/>
    <property type="project" value="UniProtKB-KW"/>
</dbReference>
<dbReference type="AlphaFoldDB" id="A0A1C7FGB5"/>
<proteinExistence type="inferred from homology"/>
<dbReference type="InterPro" id="IPR004107">
    <property type="entry name" value="Integrase_SAM-like_N"/>
</dbReference>
<reference evidence="12 13" key="1">
    <citation type="submission" date="2016-07" db="EMBL/GenBank/DDBJ databases">
        <title>Genome sequencing of Vibrio scophthalmi strain VS-05, an isolated from Paralichthys olivaceus.</title>
        <authorList>
            <person name="Han H.-J."/>
        </authorList>
    </citation>
    <scope>NUCLEOTIDE SEQUENCE [LARGE SCALE GENOMIC DNA]</scope>
    <source>
        <strain evidence="12 13">VS-05</strain>
    </source>
</reference>
<evidence type="ECO:0000313" key="12">
    <source>
        <dbReference type="EMBL" id="ANU38808.1"/>
    </source>
</evidence>
<dbReference type="CDD" id="cd01193">
    <property type="entry name" value="INT_IntI_C"/>
    <property type="match status" value="1"/>
</dbReference>
<dbReference type="Gene3D" id="1.10.150.130">
    <property type="match status" value="1"/>
</dbReference>
<evidence type="ECO:0000313" key="13">
    <source>
        <dbReference type="Proteomes" id="UP000092528"/>
    </source>
</evidence>
<dbReference type="InterPro" id="IPR011010">
    <property type="entry name" value="DNA_brk_join_enz"/>
</dbReference>
<keyword evidence="6" id="KW-0233">DNA recombination</keyword>
<evidence type="ECO:0000256" key="4">
    <source>
        <dbReference type="ARBA" id="ARBA00022908"/>
    </source>
</evidence>
<evidence type="ECO:0000256" key="3">
    <source>
        <dbReference type="ARBA" id="ARBA00022490"/>
    </source>
</evidence>
<dbReference type="RefSeq" id="WP_065546507.1">
    <property type="nucleotide sequence ID" value="NZ_CP016415.1"/>
</dbReference>